<dbReference type="SUPFAM" id="SSF141868">
    <property type="entry name" value="EAL domain-like"/>
    <property type="match status" value="1"/>
</dbReference>
<dbReference type="InterPro" id="IPR001633">
    <property type="entry name" value="EAL_dom"/>
</dbReference>
<keyword evidence="3" id="KW-1185">Reference proteome</keyword>
<reference evidence="2 3" key="1">
    <citation type="submission" date="2020-05" db="EMBL/GenBank/DDBJ databases">
        <title>Horizontal transmission and recombination maintain forever young bacterial symbiont genomes.</title>
        <authorList>
            <person name="Russell S.L."/>
            <person name="Pepper-Tunick E."/>
            <person name="Svedberg J."/>
            <person name="Byrne A."/>
            <person name="Ruelas Castillo J."/>
            <person name="Vollmers C."/>
            <person name="Beinart R.A."/>
            <person name="Corbett-Detig R."/>
        </authorList>
    </citation>
    <scope>NUCLEOTIDE SEQUENCE [LARGE SCALE GENOMIC DNA]</scope>
    <source>
        <strain evidence="2">Santa_Monica_outfall</strain>
    </source>
</reference>
<protein>
    <submittedName>
        <fullName evidence="2">EAL domain-containing protein</fullName>
    </submittedName>
</protein>
<name>A0A6N0HS95_9GAMM</name>
<accession>A0A6N0HS95</accession>
<proteinExistence type="predicted"/>
<dbReference type="PANTHER" id="PTHR33121:SF71">
    <property type="entry name" value="OXYGEN SENSOR PROTEIN DOSP"/>
    <property type="match status" value="1"/>
</dbReference>
<dbReference type="AlphaFoldDB" id="A0A6N0HS95"/>
<gene>
    <name evidence="2" type="ORF">HUE57_01975</name>
</gene>
<evidence type="ECO:0000259" key="1">
    <source>
        <dbReference type="PROSITE" id="PS50883"/>
    </source>
</evidence>
<dbReference type="PANTHER" id="PTHR33121">
    <property type="entry name" value="CYCLIC DI-GMP PHOSPHODIESTERASE PDEF"/>
    <property type="match status" value="1"/>
</dbReference>
<dbReference type="PROSITE" id="PS50883">
    <property type="entry name" value="EAL"/>
    <property type="match status" value="1"/>
</dbReference>
<sequence>MSINISGRHFRQGNLIDTLKANIRCFDLAPEYITVEITETSLIKSQQYALKTLLRLRDLGISISLDDFGTGYSSLSYLSSYPINKLKIDRSFVTEVHCDSDKAAIINAIIAMSHTLNLSVTAEGVETVEELAFLKDRKCDIVQGYYFSRPLSPEDAGK</sequence>
<dbReference type="Proteomes" id="UP000509658">
    <property type="component" value="Chromosome"/>
</dbReference>
<dbReference type="Gene3D" id="3.20.20.450">
    <property type="entry name" value="EAL domain"/>
    <property type="match status" value="1"/>
</dbReference>
<dbReference type="GO" id="GO:0071111">
    <property type="term" value="F:cyclic-guanylate-specific phosphodiesterase activity"/>
    <property type="evidence" value="ECO:0007669"/>
    <property type="project" value="InterPro"/>
</dbReference>
<dbReference type="EMBL" id="CP054491">
    <property type="protein sequence ID" value="QKQ25194.1"/>
    <property type="molecule type" value="Genomic_DNA"/>
</dbReference>
<feature type="domain" description="EAL" evidence="1">
    <location>
        <begin position="1"/>
        <end position="158"/>
    </location>
</feature>
<evidence type="ECO:0000313" key="2">
    <source>
        <dbReference type="EMBL" id="QKQ25194.1"/>
    </source>
</evidence>
<dbReference type="Pfam" id="PF00563">
    <property type="entry name" value="EAL"/>
    <property type="match status" value="1"/>
</dbReference>
<dbReference type="InterPro" id="IPR035919">
    <property type="entry name" value="EAL_sf"/>
</dbReference>
<dbReference type="InterPro" id="IPR050706">
    <property type="entry name" value="Cyclic-di-GMP_PDE-like"/>
</dbReference>
<dbReference type="KEGG" id="rev:HUE57_01975"/>
<dbReference type="SMART" id="SM00052">
    <property type="entry name" value="EAL"/>
    <property type="match status" value="1"/>
</dbReference>
<organism evidence="2 3">
    <name type="scientific">Candidatus Reidiella endopervernicosa</name>
    <dbReference type="NCBI Taxonomy" id="2738883"/>
    <lineage>
        <taxon>Bacteria</taxon>
        <taxon>Pseudomonadati</taxon>
        <taxon>Pseudomonadota</taxon>
        <taxon>Gammaproteobacteria</taxon>
        <taxon>Candidatus Reidiella</taxon>
    </lineage>
</organism>
<dbReference type="CDD" id="cd01948">
    <property type="entry name" value="EAL"/>
    <property type="match status" value="1"/>
</dbReference>
<evidence type="ECO:0000313" key="3">
    <source>
        <dbReference type="Proteomes" id="UP000509658"/>
    </source>
</evidence>